<dbReference type="GO" id="GO:0016301">
    <property type="term" value="F:kinase activity"/>
    <property type="evidence" value="ECO:0007669"/>
    <property type="project" value="UniProtKB-KW"/>
</dbReference>
<name>A0ABP6BKT7_9MICO</name>
<dbReference type="PANTHER" id="PTHR31814:SF2">
    <property type="entry name" value="PHOSPHOMEVALONATE KINASE"/>
    <property type="match status" value="1"/>
</dbReference>
<evidence type="ECO:0000313" key="10">
    <source>
        <dbReference type="Proteomes" id="UP001500274"/>
    </source>
</evidence>
<dbReference type="Gene3D" id="3.30.230.10">
    <property type="match status" value="1"/>
</dbReference>
<comment type="caution">
    <text evidence="9">The sequence shown here is derived from an EMBL/GenBank/DDBJ whole genome shotgun (WGS) entry which is preliminary data.</text>
</comment>
<evidence type="ECO:0000313" key="9">
    <source>
        <dbReference type="EMBL" id="GAA2575803.1"/>
    </source>
</evidence>
<dbReference type="RefSeq" id="WP_344228057.1">
    <property type="nucleotide sequence ID" value="NZ_BAAARI010000011.1"/>
</dbReference>
<dbReference type="PRINTS" id="PR00959">
    <property type="entry name" value="MEVGALKINASE"/>
</dbReference>
<dbReference type="Pfam" id="PF00288">
    <property type="entry name" value="GHMP_kinases_N"/>
    <property type="match status" value="1"/>
</dbReference>
<proteinExistence type="predicted"/>
<dbReference type="InterPro" id="IPR006204">
    <property type="entry name" value="GHMP_kinase_N_dom"/>
</dbReference>
<evidence type="ECO:0000259" key="7">
    <source>
        <dbReference type="Pfam" id="PF00288"/>
    </source>
</evidence>
<dbReference type="SUPFAM" id="SSF54211">
    <property type="entry name" value="Ribosomal protein S5 domain 2-like"/>
    <property type="match status" value="1"/>
</dbReference>
<evidence type="ECO:0000256" key="6">
    <source>
        <dbReference type="ARBA" id="ARBA00022840"/>
    </source>
</evidence>
<organism evidence="9 10">
    <name type="scientific">Microbacterium binotii</name>
    <dbReference type="NCBI Taxonomy" id="462710"/>
    <lineage>
        <taxon>Bacteria</taxon>
        <taxon>Bacillati</taxon>
        <taxon>Actinomycetota</taxon>
        <taxon>Actinomycetes</taxon>
        <taxon>Micrococcales</taxon>
        <taxon>Microbacteriaceae</taxon>
        <taxon>Microbacterium</taxon>
    </lineage>
</organism>
<keyword evidence="4" id="KW-0547">Nucleotide-binding</keyword>
<sequence length="363" mass="38311">MTAPIVVRSPGKLFIAGEYAVVTPGEPAVLVAVDRYLTVRLTPSAHSGSIHSPEFGRTPLVWGRTGDGLTIDTEHHPYEYVLAAITLAERLRSERGLTAHYYDLHIDSGLDDASGRKFGLGSSAAVTIATIRAIDEFYGFGLSRRDAYRLALLATVQVAPQASGGDLAASAFGGWISYRSPDRRVLRQSLDEGASVAELLASPGWEPMDIARLTPPASLRFLVGWTGRPASTARLVDAVRDGSGAMDYPAFLLDSRACVTDLARALDEGDDSATLDAVRRARRLLRRLGRSAGVAIETDALAALCDTAESAGAAAKSSGAGGGDCGIVLAPEDADIAGMLRDWEERDIRHLTLSVSPAEGGAP</sequence>
<feature type="domain" description="GHMP kinase N-terminal" evidence="7">
    <location>
        <begin position="87"/>
        <end position="174"/>
    </location>
</feature>
<keyword evidence="5 9" id="KW-0418">Kinase</keyword>
<dbReference type="InterPro" id="IPR013750">
    <property type="entry name" value="GHMP_kinase_C_dom"/>
</dbReference>
<dbReference type="EMBL" id="BAAARI010000011">
    <property type="protein sequence ID" value="GAA2575803.1"/>
    <property type="molecule type" value="Genomic_DNA"/>
</dbReference>
<dbReference type="InterPro" id="IPR014721">
    <property type="entry name" value="Ribsml_uS5_D2-typ_fold_subgr"/>
</dbReference>
<evidence type="ECO:0000256" key="1">
    <source>
        <dbReference type="ARBA" id="ARBA00005017"/>
    </source>
</evidence>
<keyword evidence="3" id="KW-0808">Transferase</keyword>
<dbReference type="InterPro" id="IPR035102">
    <property type="entry name" value="Phosphomevalonate_kinase"/>
</dbReference>
<dbReference type="Gene3D" id="3.30.70.890">
    <property type="entry name" value="GHMP kinase, C-terminal domain"/>
    <property type="match status" value="1"/>
</dbReference>
<keyword evidence="10" id="KW-1185">Reference proteome</keyword>
<feature type="domain" description="GHMP kinase C-terminal" evidence="8">
    <location>
        <begin position="279"/>
        <end position="344"/>
    </location>
</feature>
<protein>
    <recommendedName>
        <fullName evidence="2">phosphomevalonate kinase</fullName>
        <ecNumber evidence="2">2.7.4.2</ecNumber>
    </recommendedName>
</protein>
<dbReference type="PANTHER" id="PTHR31814">
    <property type="match status" value="1"/>
</dbReference>
<gene>
    <name evidence="9" type="ORF">GCM10009862_13840</name>
</gene>
<dbReference type="InterPro" id="IPR020568">
    <property type="entry name" value="Ribosomal_Su5_D2-typ_SF"/>
</dbReference>
<dbReference type="InterPro" id="IPR036554">
    <property type="entry name" value="GHMP_kinase_C_sf"/>
</dbReference>
<accession>A0ABP6BKT7</accession>
<evidence type="ECO:0000256" key="4">
    <source>
        <dbReference type="ARBA" id="ARBA00022741"/>
    </source>
</evidence>
<dbReference type="SUPFAM" id="SSF55060">
    <property type="entry name" value="GHMP Kinase, C-terminal domain"/>
    <property type="match status" value="1"/>
</dbReference>
<evidence type="ECO:0000256" key="2">
    <source>
        <dbReference type="ARBA" id="ARBA00012958"/>
    </source>
</evidence>
<evidence type="ECO:0000256" key="5">
    <source>
        <dbReference type="ARBA" id="ARBA00022777"/>
    </source>
</evidence>
<dbReference type="Pfam" id="PF08544">
    <property type="entry name" value="GHMP_kinases_C"/>
    <property type="match status" value="1"/>
</dbReference>
<dbReference type="InterPro" id="IPR005917">
    <property type="entry name" value="Pmev_kinase_bact"/>
</dbReference>
<dbReference type="EC" id="2.7.4.2" evidence="2"/>
<reference evidence="10" key="1">
    <citation type="journal article" date="2019" name="Int. J. Syst. Evol. Microbiol.">
        <title>The Global Catalogue of Microorganisms (GCM) 10K type strain sequencing project: providing services to taxonomists for standard genome sequencing and annotation.</title>
        <authorList>
            <consortium name="The Broad Institute Genomics Platform"/>
            <consortium name="The Broad Institute Genome Sequencing Center for Infectious Disease"/>
            <person name="Wu L."/>
            <person name="Ma J."/>
        </authorList>
    </citation>
    <scope>NUCLEOTIDE SEQUENCE [LARGE SCALE GENOMIC DNA]</scope>
    <source>
        <strain evidence="10">JCM 16365</strain>
    </source>
</reference>
<evidence type="ECO:0000256" key="3">
    <source>
        <dbReference type="ARBA" id="ARBA00022679"/>
    </source>
</evidence>
<dbReference type="NCBIfam" id="TIGR01220">
    <property type="entry name" value="Pmev_kin_Gr_pos"/>
    <property type="match status" value="1"/>
</dbReference>
<evidence type="ECO:0000259" key="8">
    <source>
        <dbReference type="Pfam" id="PF08544"/>
    </source>
</evidence>
<dbReference type="Proteomes" id="UP001500274">
    <property type="component" value="Unassembled WGS sequence"/>
</dbReference>
<comment type="pathway">
    <text evidence="1">Isoprenoid biosynthesis; isopentenyl diphosphate biosynthesis via mevalonate pathway; isopentenyl diphosphate from (R)-mevalonate: step 2/3.</text>
</comment>
<keyword evidence="6" id="KW-0067">ATP-binding</keyword>